<feature type="region of interest" description="Disordered" evidence="1">
    <location>
        <begin position="30"/>
        <end position="72"/>
    </location>
</feature>
<protein>
    <submittedName>
        <fullName evidence="3">CHAT domain-containing protein</fullName>
    </submittedName>
</protein>
<accession>A0ABR9RRK0</accession>
<dbReference type="EMBL" id="JADCSA010000004">
    <property type="protein sequence ID" value="MBE7324189.1"/>
    <property type="molecule type" value="Genomic_DNA"/>
</dbReference>
<feature type="compositionally biased region" description="Low complexity" evidence="1">
    <location>
        <begin position="48"/>
        <end position="61"/>
    </location>
</feature>
<sequence>MARSDTLRREIAGLETKKAGFAKVIAAQEKVAATAREATRKKREQASRSRSATTVRTALAAAEREEKKAAAAEDKIAKARKDIATVDKSIASKTTSLRTAEASERRSAESAQRRDDTRRRREEINHARAVAQASAPPAQVRYVEVTPPRPEPLRVLYLTSNPDATETSVTSPDGSVVEQGTWLRVDQEVRQVKQGLRSSKYRDLVVVEHAPAATFNDLLDGLNDHRPHVVHFSGHADTLGVWMENEAGDTDGHDVDFSLLARLLGATDEPPRLVVLNACESIEGADDLLQTVPLVIGMSDTIDDTAAIVFARSFYAALASAQSVATAVEQAKVQMLAASMLDPDQVDDSSLPTLRARDDVDPATLVLVAPSDSAP</sequence>
<reference evidence="3 4" key="1">
    <citation type="submission" date="2020-10" db="EMBL/GenBank/DDBJ databases">
        <title>Nocardioides sp. isolated from sludge.</title>
        <authorList>
            <person name="Zhang X."/>
        </authorList>
    </citation>
    <scope>NUCLEOTIDE SEQUENCE [LARGE SCALE GENOMIC DNA]</scope>
    <source>
        <strain evidence="3 4">Y6</strain>
    </source>
</reference>
<keyword evidence="4" id="KW-1185">Reference proteome</keyword>
<comment type="caution">
    <text evidence="3">The sequence shown here is derived from an EMBL/GenBank/DDBJ whole genome shotgun (WGS) entry which is preliminary data.</text>
</comment>
<feature type="compositionally biased region" description="Basic and acidic residues" evidence="1">
    <location>
        <begin position="62"/>
        <end position="72"/>
    </location>
</feature>
<dbReference type="RefSeq" id="WP_193637515.1">
    <property type="nucleotide sequence ID" value="NZ_JADCSA010000004.1"/>
</dbReference>
<feature type="region of interest" description="Disordered" evidence="1">
    <location>
        <begin position="95"/>
        <end position="120"/>
    </location>
</feature>
<feature type="compositionally biased region" description="Basic and acidic residues" evidence="1">
    <location>
        <begin position="101"/>
        <end position="120"/>
    </location>
</feature>
<feature type="domain" description="CHAT" evidence="2">
    <location>
        <begin position="138"/>
        <end position="339"/>
    </location>
</feature>
<dbReference type="InterPro" id="IPR024983">
    <property type="entry name" value="CHAT_dom"/>
</dbReference>
<dbReference type="Pfam" id="PF12770">
    <property type="entry name" value="CHAT"/>
    <property type="match status" value="1"/>
</dbReference>
<gene>
    <name evidence="3" type="ORF">IEQ44_05950</name>
</gene>
<dbReference type="Proteomes" id="UP000756387">
    <property type="component" value="Unassembled WGS sequence"/>
</dbReference>
<evidence type="ECO:0000313" key="3">
    <source>
        <dbReference type="EMBL" id="MBE7324189.1"/>
    </source>
</evidence>
<evidence type="ECO:0000313" key="4">
    <source>
        <dbReference type="Proteomes" id="UP000756387"/>
    </source>
</evidence>
<organism evidence="3 4">
    <name type="scientific">Nocardioides malaquae</name>
    <dbReference type="NCBI Taxonomy" id="2773426"/>
    <lineage>
        <taxon>Bacteria</taxon>
        <taxon>Bacillati</taxon>
        <taxon>Actinomycetota</taxon>
        <taxon>Actinomycetes</taxon>
        <taxon>Propionibacteriales</taxon>
        <taxon>Nocardioidaceae</taxon>
        <taxon>Nocardioides</taxon>
    </lineage>
</organism>
<name>A0ABR9RRK0_9ACTN</name>
<evidence type="ECO:0000259" key="2">
    <source>
        <dbReference type="Pfam" id="PF12770"/>
    </source>
</evidence>
<proteinExistence type="predicted"/>
<evidence type="ECO:0000256" key="1">
    <source>
        <dbReference type="SAM" id="MobiDB-lite"/>
    </source>
</evidence>